<evidence type="ECO:0000256" key="4">
    <source>
        <dbReference type="ARBA" id="ARBA00022692"/>
    </source>
</evidence>
<comment type="caution">
    <text evidence="10">The sequence shown here is derived from an EMBL/GenBank/DDBJ whole genome shotgun (WGS) entry which is preliminary data.</text>
</comment>
<evidence type="ECO:0000256" key="5">
    <source>
        <dbReference type="ARBA" id="ARBA00022927"/>
    </source>
</evidence>
<keyword evidence="4 9" id="KW-0812">Transmembrane</keyword>
<dbReference type="GO" id="GO:0009306">
    <property type="term" value="P:protein secretion"/>
    <property type="evidence" value="ECO:0007669"/>
    <property type="project" value="UniProtKB-UniRule"/>
</dbReference>
<evidence type="ECO:0000256" key="2">
    <source>
        <dbReference type="ARBA" id="ARBA00022448"/>
    </source>
</evidence>
<evidence type="ECO:0000313" key="10">
    <source>
        <dbReference type="EMBL" id="KAA2283460.1"/>
    </source>
</evidence>
<comment type="similarity">
    <text evidence="9">Belongs to the SecE/SEC61-gamma family.</text>
</comment>
<evidence type="ECO:0000256" key="8">
    <source>
        <dbReference type="ARBA" id="ARBA00023136"/>
    </source>
</evidence>
<keyword evidence="6 9" id="KW-1133">Transmembrane helix</keyword>
<evidence type="ECO:0000256" key="3">
    <source>
        <dbReference type="ARBA" id="ARBA00022475"/>
    </source>
</evidence>
<dbReference type="PRINTS" id="PR01650">
    <property type="entry name" value="SECETRNLCASE"/>
</dbReference>
<reference evidence="10 11" key="1">
    <citation type="submission" date="2019-09" db="EMBL/GenBank/DDBJ databases">
        <title>Arenimonas chukotkensis sp. nov., a bacterium isolated from Chukotka hot spring, Arctic region, Russia.</title>
        <authorList>
            <person name="Zayulina K.S."/>
            <person name="Prokofeva M.I."/>
            <person name="Elcheninov A.G."/>
            <person name="Novikov A."/>
            <person name="Kochetkova T.V."/>
            <person name="Kublanov I.V."/>
        </authorList>
    </citation>
    <scope>NUCLEOTIDE SEQUENCE [LARGE SCALE GENOMIC DNA]</scope>
    <source>
        <strain evidence="10 11">3729k</strain>
    </source>
</reference>
<dbReference type="GO" id="GO:0008320">
    <property type="term" value="F:protein transmembrane transporter activity"/>
    <property type="evidence" value="ECO:0007669"/>
    <property type="project" value="UniProtKB-UniRule"/>
</dbReference>
<dbReference type="RefSeq" id="WP_149861524.1">
    <property type="nucleotide sequence ID" value="NZ_VUOD01000017.1"/>
</dbReference>
<dbReference type="Pfam" id="PF00584">
    <property type="entry name" value="SecE"/>
    <property type="match status" value="1"/>
</dbReference>
<dbReference type="InterPro" id="IPR005807">
    <property type="entry name" value="SecE_bac"/>
</dbReference>
<evidence type="ECO:0000256" key="1">
    <source>
        <dbReference type="ARBA" id="ARBA00004370"/>
    </source>
</evidence>
<evidence type="ECO:0000256" key="9">
    <source>
        <dbReference type="HAMAP-Rule" id="MF_00422"/>
    </source>
</evidence>
<dbReference type="PANTHER" id="PTHR33910:SF1">
    <property type="entry name" value="PROTEIN TRANSLOCASE SUBUNIT SECE"/>
    <property type="match status" value="1"/>
</dbReference>
<keyword evidence="7 9" id="KW-0811">Translocation</keyword>
<proteinExistence type="inferred from homology"/>
<comment type="caution">
    <text evidence="9">Lacks conserved residue(s) required for the propagation of feature annotation.</text>
</comment>
<name>A0A5B2Z865_9GAMM</name>
<evidence type="ECO:0000256" key="6">
    <source>
        <dbReference type="ARBA" id="ARBA00022989"/>
    </source>
</evidence>
<dbReference type="PANTHER" id="PTHR33910">
    <property type="entry name" value="PROTEIN TRANSLOCASE SUBUNIT SECE"/>
    <property type="match status" value="1"/>
</dbReference>
<dbReference type="Gene3D" id="1.20.5.1030">
    <property type="entry name" value="Preprotein translocase secy subunit"/>
    <property type="match status" value="1"/>
</dbReference>
<protein>
    <recommendedName>
        <fullName evidence="9">Protein translocase subunit SecE</fullName>
    </recommendedName>
</protein>
<keyword evidence="5 9" id="KW-0653">Protein transport</keyword>
<feature type="transmembrane region" description="Helical" evidence="9">
    <location>
        <begin position="20"/>
        <end position="37"/>
    </location>
</feature>
<evidence type="ECO:0000256" key="7">
    <source>
        <dbReference type="ARBA" id="ARBA00023010"/>
    </source>
</evidence>
<gene>
    <name evidence="9 10" type="primary">secE</name>
    <name evidence="10" type="ORF">F0415_12330</name>
</gene>
<dbReference type="Proteomes" id="UP000322165">
    <property type="component" value="Unassembled WGS sequence"/>
</dbReference>
<dbReference type="HAMAP" id="MF_00422">
    <property type="entry name" value="SecE"/>
    <property type="match status" value="1"/>
</dbReference>
<keyword evidence="11" id="KW-1185">Reference proteome</keyword>
<dbReference type="GO" id="GO:0005886">
    <property type="term" value="C:plasma membrane"/>
    <property type="evidence" value="ECO:0007669"/>
    <property type="project" value="UniProtKB-UniRule"/>
</dbReference>
<accession>A0A5B2Z865</accession>
<dbReference type="NCBIfam" id="TIGR00964">
    <property type="entry name" value="secE_bact"/>
    <property type="match status" value="1"/>
</dbReference>
<dbReference type="AlphaFoldDB" id="A0A5B2Z865"/>
<sequence length="126" mass="13584">MNTKVEQNQVTASPADLAKYVLAAALVAAGLFVFYWFGQWPGLLRGLVVAAGVAAAAGVMALTARGRQAREFLSESVFELRKVVWPTREEATRTTGVILIVVVIVSLILAGFDLVISWLIRLLLGN</sequence>
<feature type="transmembrane region" description="Helical" evidence="9">
    <location>
        <begin position="97"/>
        <end position="120"/>
    </location>
</feature>
<keyword evidence="2 9" id="KW-0813">Transport</keyword>
<dbReference type="InterPro" id="IPR001901">
    <property type="entry name" value="Translocase_SecE/Sec61-g"/>
</dbReference>
<comment type="function">
    <text evidence="9">Essential subunit of the Sec protein translocation channel SecYEG. Clamps together the 2 halves of SecY. May contact the channel plug during translocation.</text>
</comment>
<dbReference type="GO" id="GO:0065002">
    <property type="term" value="P:intracellular protein transmembrane transport"/>
    <property type="evidence" value="ECO:0007669"/>
    <property type="project" value="UniProtKB-UniRule"/>
</dbReference>
<dbReference type="GO" id="GO:0006605">
    <property type="term" value="P:protein targeting"/>
    <property type="evidence" value="ECO:0007669"/>
    <property type="project" value="UniProtKB-UniRule"/>
</dbReference>
<reference evidence="10 11" key="2">
    <citation type="submission" date="2019-09" db="EMBL/GenBank/DDBJ databases">
        <authorList>
            <person name="Mazur A."/>
        </authorList>
    </citation>
    <scope>NUCLEOTIDE SEQUENCE [LARGE SCALE GENOMIC DNA]</scope>
    <source>
        <strain evidence="10 11">3729k</strain>
    </source>
</reference>
<dbReference type="EMBL" id="VUOD01000017">
    <property type="protein sequence ID" value="KAA2283460.1"/>
    <property type="molecule type" value="Genomic_DNA"/>
</dbReference>
<keyword evidence="8 9" id="KW-0472">Membrane</keyword>
<feature type="transmembrane region" description="Helical" evidence="9">
    <location>
        <begin position="43"/>
        <end position="64"/>
    </location>
</feature>
<evidence type="ECO:0000313" key="11">
    <source>
        <dbReference type="Proteomes" id="UP000322165"/>
    </source>
</evidence>
<dbReference type="GO" id="GO:0043952">
    <property type="term" value="P:protein transport by the Sec complex"/>
    <property type="evidence" value="ECO:0007669"/>
    <property type="project" value="UniProtKB-UniRule"/>
</dbReference>
<dbReference type="PROSITE" id="PS01067">
    <property type="entry name" value="SECE_SEC61G"/>
    <property type="match status" value="1"/>
</dbReference>
<keyword evidence="3 9" id="KW-1003">Cell membrane</keyword>
<dbReference type="InterPro" id="IPR038379">
    <property type="entry name" value="SecE_sf"/>
</dbReference>
<comment type="subcellular location">
    <subcellularLocation>
        <location evidence="1">Membrane</location>
    </subcellularLocation>
</comment>
<organism evidence="10 11">
    <name type="scientific">Arenimonas fontis</name>
    <dbReference type="NCBI Taxonomy" id="2608255"/>
    <lineage>
        <taxon>Bacteria</taxon>
        <taxon>Pseudomonadati</taxon>
        <taxon>Pseudomonadota</taxon>
        <taxon>Gammaproteobacteria</taxon>
        <taxon>Lysobacterales</taxon>
        <taxon>Lysobacteraceae</taxon>
        <taxon>Arenimonas</taxon>
    </lineage>
</organism>
<comment type="subunit">
    <text evidence="9">Component of the Sec protein translocase complex. Heterotrimer consisting of SecY, SecE and SecG subunits. The heterotrimers can form oligomers, although 1 heterotrimer is thought to be able to translocate proteins. Interacts with the ribosome. Interacts with SecDF, and other proteins may be involved. Interacts with SecA.</text>
</comment>